<gene>
    <name evidence="2" type="ORF">DFH94DRAFT_640345</name>
</gene>
<keyword evidence="2" id="KW-0808">Transferase</keyword>
<dbReference type="Pfam" id="PF13649">
    <property type="entry name" value="Methyltransf_25"/>
    <property type="match status" value="1"/>
</dbReference>
<accession>A0A9P5JTU8</accession>
<dbReference type="InterPro" id="IPR041698">
    <property type="entry name" value="Methyltransf_25"/>
</dbReference>
<dbReference type="InterPro" id="IPR029063">
    <property type="entry name" value="SAM-dependent_MTases_sf"/>
</dbReference>
<dbReference type="EMBL" id="WHVB01000061">
    <property type="protein sequence ID" value="KAF8463813.1"/>
    <property type="molecule type" value="Genomic_DNA"/>
</dbReference>
<dbReference type="GO" id="GO:0008168">
    <property type="term" value="F:methyltransferase activity"/>
    <property type="evidence" value="ECO:0007669"/>
    <property type="project" value="UniProtKB-KW"/>
</dbReference>
<dbReference type="SUPFAM" id="SSF53335">
    <property type="entry name" value="S-adenosyl-L-methionine-dependent methyltransferases"/>
    <property type="match status" value="1"/>
</dbReference>
<keyword evidence="2" id="KW-0489">Methyltransferase</keyword>
<dbReference type="Proteomes" id="UP000759537">
    <property type="component" value="Unassembled WGS sequence"/>
</dbReference>
<dbReference type="PANTHER" id="PTHR43591:SF110">
    <property type="entry name" value="RHODANESE DOMAIN-CONTAINING PROTEIN"/>
    <property type="match status" value="1"/>
</dbReference>
<proteinExistence type="predicted"/>
<protein>
    <submittedName>
        <fullName evidence="2">S-adenosyl-L-methionine-dependent methyltransferase</fullName>
    </submittedName>
</protein>
<reference evidence="2" key="1">
    <citation type="submission" date="2019-10" db="EMBL/GenBank/DDBJ databases">
        <authorList>
            <consortium name="DOE Joint Genome Institute"/>
            <person name="Kuo A."/>
            <person name="Miyauchi S."/>
            <person name="Kiss E."/>
            <person name="Drula E."/>
            <person name="Kohler A."/>
            <person name="Sanchez-Garcia M."/>
            <person name="Andreopoulos B."/>
            <person name="Barry K.W."/>
            <person name="Bonito G."/>
            <person name="Buee M."/>
            <person name="Carver A."/>
            <person name="Chen C."/>
            <person name="Cichocki N."/>
            <person name="Clum A."/>
            <person name="Culley D."/>
            <person name="Crous P.W."/>
            <person name="Fauchery L."/>
            <person name="Girlanda M."/>
            <person name="Hayes R."/>
            <person name="Keri Z."/>
            <person name="LaButti K."/>
            <person name="Lipzen A."/>
            <person name="Lombard V."/>
            <person name="Magnuson J."/>
            <person name="Maillard F."/>
            <person name="Morin E."/>
            <person name="Murat C."/>
            <person name="Nolan M."/>
            <person name="Ohm R."/>
            <person name="Pangilinan J."/>
            <person name="Pereira M."/>
            <person name="Perotto S."/>
            <person name="Peter M."/>
            <person name="Riley R."/>
            <person name="Sitrit Y."/>
            <person name="Stielow B."/>
            <person name="Szollosi G."/>
            <person name="Zifcakova L."/>
            <person name="Stursova M."/>
            <person name="Spatafora J.W."/>
            <person name="Tedersoo L."/>
            <person name="Vaario L.-M."/>
            <person name="Yamada A."/>
            <person name="Yan M."/>
            <person name="Wang P."/>
            <person name="Xu J."/>
            <person name="Bruns T."/>
            <person name="Baldrian P."/>
            <person name="Vilgalys R."/>
            <person name="Henrissat B."/>
            <person name="Grigoriev I.V."/>
            <person name="Hibbett D."/>
            <person name="Nagy L.G."/>
            <person name="Martin F.M."/>
        </authorList>
    </citation>
    <scope>NUCLEOTIDE SEQUENCE</scope>
    <source>
        <strain evidence="2">Prilba</strain>
    </source>
</reference>
<keyword evidence="3" id="KW-1185">Reference proteome</keyword>
<sequence>MPRQLQRVPLNLDPGDFALLHPLPDFPPGNIALIDGAHGPVITTTGPVYDDTDELVDDIDDNSSESLDSIEDHEFPSYFSQRGSPPRLFHSHGTYTLPVDGDEMKRQEAQHILLRMILGSNYDAPIHELLNDNSYERKVVDLCTGAGHWVLEMAKEFPRVEFRGLDLVPIQTRYPPRNVRFEIADVTERLRFADASVDVVHARMASIRVKVVPRFLQEVARVLRPGGLFLSAEWGVQPTPEHPFRAGDDAHIPKTVSFYKAASCVGILSPHPRPCSCTLLIRRYRCRDIVPSLAPQILRLIRQTASFEEPASKQWAIPISTPNTPDTPPSVAFVSRVMGRITQGYADALVAGGSFLQEDADAFKDELDQGIGIYLTYQTVFARKKSSG</sequence>
<organism evidence="2 3">
    <name type="scientific">Russula ochroleuca</name>
    <dbReference type="NCBI Taxonomy" id="152965"/>
    <lineage>
        <taxon>Eukaryota</taxon>
        <taxon>Fungi</taxon>
        <taxon>Dikarya</taxon>
        <taxon>Basidiomycota</taxon>
        <taxon>Agaricomycotina</taxon>
        <taxon>Agaricomycetes</taxon>
        <taxon>Russulales</taxon>
        <taxon>Russulaceae</taxon>
        <taxon>Russula</taxon>
    </lineage>
</organism>
<reference evidence="2" key="2">
    <citation type="journal article" date="2020" name="Nat. Commun.">
        <title>Large-scale genome sequencing of mycorrhizal fungi provides insights into the early evolution of symbiotic traits.</title>
        <authorList>
            <person name="Miyauchi S."/>
            <person name="Kiss E."/>
            <person name="Kuo A."/>
            <person name="Drula E."/>
            <person name="Kohler A."/>
            <person name="Sanchez-Garcia M."/>
            <person name="Morin E."/>
            <person name="Andreopoulos B."/>
            <person name="Barry K.W."/>
            <person name="Bonito G."/>
            <person name="Buee M."/>
            <person name="Carver A."/>
            <person name="Chen C."/>
            <person name="Cichocki N."/>
            <person name="Clum A."/>
            <person name="Culley D."/>
            <person name="Crous P.W."/>
            <person name="Fauchery L."/>
            <person name="Girlanda M."/>
            <person name="Hayes R.D."/>
            <person name="Keri Z."/>
            <person name="LaButti K."/>
            <person name="Lipzen A."/>
            <person name="Lombard V."/>
            <person name="Magnuson J."/>
            <person name="Maillard F."/>
            <person name="Murat C."/>
            <person name="Nolan M."/>
            <person name="Ohm R.A."/>
            <person name="Pangilinan J."/>
            <person name="Pereira M.F."/>
            <person name="Perotto S."/>
            <person name="Peter M."/>
            <person name="Pfister S."/>
            <person name="Riley R."/>
            <person name="Sitrit Y."/>
            <person name="Stielow J.B."/>
            <person name="Szollosi G."/>
            <person name="Zifcakova L."/>
            <person name="Stursova M."/>
            <person name="Spatafora J.W."/>
            <person name="Tedersoo L."/>
            <person name="Vaario L.M."/>
            <person name="Yamada A."/>
            <person name="Yan M."/>
            <person name="Wang P."/>
            <person name="Xu J."/>
            <person name="Bruns T."/>
            <person name="Baldrian P."/>
            <person name="Vilgalys R."/>
            <person name="Dunand C."/>
            <person name="Henrissat B."/>
            <person name="Grigoriev I.V."/>
            <person name="Hibbett D."/>
            <person name="Nagy L.G."/>
            <person name="Martin F.M."/>
        </authorList>
    </citation>
    <scope>NUCLEOTIDE SEQUENCE</scope>
    <source>
        <strain evidence="2">Prilba</strain>
    </source>
</reference>
<name>A0A9P5JTU8_9AGAM</name>
<evidence type="ECO:0000313" key="2">
    <source>
        <dbReference type="EMBL" id="KAF8463813.1"/>
    </source>
</evidence>
<evidence type="ECO:0000313" key="3">
    <source>
        <dbReference type="Proteomes" id="UP000759537"/>
    </source>
</evidence>
<dbReference type="OrthoDB" id="2013972at2759"/>
<dbReference type="GO" id="GO:0032259">
    <property type="term" value="P:methylation"/>
    <property type="evidence" value="ECO:0007669"/>
    <property type="project" value="UniProtKB-KW"/>
</dbReference>
<dbReference type="CDD" id="cd02440">
    <property type="entry name" value="AdoMet_MTases"/>
    <property type="match status" value="1"/>
</dbReference>
<dbReference type="PANTHER" id="PTHR43591">
    <property type="entry name" value="METHYLTRANSFERASE"/>
    <property type="match status" value="1"/>
</dbReference>
<comment type="caution">
    <text evidence="2">The sequence shown here is derived from an EMBL/GenBank/DDBJ whole genome shotgun (WGS) entry which is preliminary data.</text>
</comment>
<evidence type="ECO:0000259" key="1">
    <source>
        <dbReference type="Pfam" id="PF13649"/>
    </source>
</evidence>
<dbReference type="AlphaFoldDB" id="A0A9P5JTU8"/>
<dbReference type="Gene3D" id="3.40.50.150">
    <property type="entry name" value="Vaccinia Virus protein VP39"/>
    <property type="match status" value="1"/>
</dbReference>
<feature type="domain" description="Methyltransferase" evidence="1">
    <location>
        <begin position="139"/>
        <end position="227"/>
    </location>
</feature>